<organism evidence="3 4">
    <name type="scientific">Sphingomonas taxi</name>
    <dbReference type="NCBI Taxonomy" id="1549858"/>
    <lineage>
        <taxon>Bacteria</taxon>
        <taxon>Pseudomonadati</taxon>
        <taxon>Pseudomonadota</taxon>
        <taxon>Alphaproteobacteria</taxon>
        <taxon>Sphingomonadales</taxon>
        <taxon>Sphingomonadaceae</taxon>
        <taxon>Sphingomonas</taxon>
    </lineage>
</organism>
<dbReference type="AlphaFoldDB" id="A0A2W5AMI8"/>
<feature type="region of interest" description="Disordered" evidence="1">
    <location>
        <begin position="185"/>
        <end position="212"/>
    </location>
</feature>
<comment type="caution">
    <text evidence="3">The sequence shown here is derived from an EMBL/GenBank/DDBJ whole genome shotgun (WGS) entry which is preliminary data.</text>
</comment>
<dbReference type="Proteomes" id="UP000249555">
    <property type="component" value="Unassembled WGS sequence"/>
</dbReference>
<dbReference type="PANTHER" id="PTHR43130:SF2">
    <property type="entry name" value="DJ-1_PFPI DOMAIN-CONTAINING PROTEIN"/>
    <property type="match status" value="1"/>
</dbReference>
<evidence type="ECO:0000313" key="4">
    <source>
        <dbReference type="Proteomes" id="UP000249555"/>
    </source>
</evidence>
<dbReference type="InterPro" id="IPR052158">
    <property type="entry name" value="INH-QAR"/>
</dbReference>
<accession>A0A2W5AMI8</accession>
<dbReference type="CDD" id="cd03139">
    <property type="entry name" value="GATase1_PfpI_2"/>
    <property type="match status" value="1"/>
</dbReference>
<dbReference type="Gene3D" id="3.40.50.880">
    <property type="match status" value="1"/>
</dbReference>
<keyword evidence="3" id="KW-0808">Transferase</keyword>
<gene>
    <name evidence="3" type="ORF">DI640_14105</name>
</gene>
<name>A0A2W5AMI8_9SPHN</name>
<dbReference type="PANTHER" id="PTHR43130">
    <property type="entry name" value="ARAC-FAMILY TRANSCRIPTIONAL REGULATOR"/>
    <property type="match status" value="1"/>
</dbReference>
<proteinExistence type="predicted"/>
<feature type="compositionally biased region" description="Basic and acidic residues" evidence="1">
    <location>
        <begin position="203"/>
        <end position="212"/>
    </location>
</feature>
<dbReference type="InterPro" id="IPR029062">
    <property type="entry name" value="Class_I_gatase-like"/>
</dbReference>
<sequence length="212" mass="23192">MRVAILLFPGTTVLDWVGPYEALHRVRGVELLLVAETLELMTADSGVMQYKANQTFEDVASADVLIVPGGGPSVHETSGNPVLMDWVRRIDATTRYTTSTCTGALIVARAGLLEGRRATTHWALKTMLSNAGAKYVPERWVVSDKYWTAAGVSAGIDMTLALIADIFGDDTAMMTQLRIEYDPHPRFDAGSERTAPPRILAAVREESVRSQR</sequence>
<feature type="domain" description="DJ-1/PfpI" evidence="2">
    <location>
        <begin position="1"/>
        <end position="164"/>
    </location>
</feature>
<keyword evidence="3" id="KW-0315">Glutamine amidotransferase</keyword>
<reference evidence="3 4" key="1">
    <citation type="submission" date="2017-08" db="EMBL/GenBank/DDBJ databases">
        <title>Infants hospitalized years apart are colonized by the same room-sourced microbial strains.</title>
        <authorList>
            <person name="Brooks B."/>
            <person name="Olm M.R."/>
            <person name="Firek B.A."/>
            <person name="Baker R."/>
            <person name="Thomas B.C."/>
            <person name="Morowitz M.J."/>
            <person name="Banfield J.F."/>
        </authorList>
    </citation>
    <scope>NUCLEOTIDE SEQUENCE [LARGE SCALE GENOMIC DNA]</scope>
    <source>
        <strain evidence="3">S2_018_000_R3_119</strain>
    </source>
</reference>
<dbReference type="EMBL" id="QFMX01000034">
    <property type="protein sequence ID" value="PZO71701.1"/>
    <property type="molecule type" value="Genomic_DNA"/>
</dbReference>
<evidence type="ECO:0000256" key="1">
    <source>
        <dbReference type="SAM" id="MobiDB-lite"/>
    </source>
</evidence>
<feature type="non-terminal residue" evidence="3">
    <location>
        <position position="212"/>
    </location>
</feature>
<dbReference type="SUPFAM" id="SSF52317">
    <property type="entry name" value="Class I glutamine amidotransferase-like"/>
    <property type="match status" value="1"/>
</dbReference>
<dbReference type="GO" id="GO:0006355">
    <property type="term" value="P:regulation of DNA-templated transcription"/>
    <property type="evidence" value="ECO:0007669"/>
    <property type="project" value="TreeGrafter"/>
</dbReference>
<dbReference type="InterPro" id="IPR002818">
    <property type="entry name" value="DJ-1/PfpI"/>
</dbReference>
<evidence type="ECO:0000313" key="3">
    <source>
        <dbReference type="EMBL" id="PZO71701.1"/>
    </source>
</evidence>
<dbReference type="GO" id="GO:0016740">
    <property type="term" value="F:transferase activity"/>
    <property type="evidence" value="ECO:0007669"/>
    <property type="project" value="UniProtKB-KW"/>
</dbReference>
<evidence type="ECO:0000259" key="2">
    <source>
        <dbReference type="Pfam" id="PF01965"/>
    </source>
</evidence>
<dbReference type="Pfam" id="PF01965">
    <property type="entry name" value="DJ-1_PfpI"/>
    <property type="match status" value="1"/>
</dbReference>
<protein>
    <submittedName>
        <fullName evidence="3">Glutamine amidotransferase</fullName>
    </submittedName>
</protein>